<dbReference type="EMBL" id="CP002343">
    <property type="protein sequence ID" value="ADU49837.1"/>
    <property type="molecule type" value="Genomic_DNA"/>
</dbReference>
<dbReference type="STRING" id="710696.Intca_3355"/>
<dbReference type="HOGENOM" id="CLU_020884_0_0_11"/>
<accession>E6SEG0</accession>
<feature type="compositionally biased region" description="Basic and acidic residues" evidence="1">
    <location>
        <begin position="335"/>
        <end position="349"/>
    </location>
</feature>
<dbReference type="RefSeq" id="WP_013494149.1">
    <property type="nucleotide sequence ID" value="NC_014830.1"/>
</dbReference>
<evidence type="ECO:0000313" key="3">
    <source>
        <dbReference type="EMBL" id="ADU49837.1"/>
    </source>
</evidence>
<dbReference type="GO" id="GO:0005737">
    <property type="term" value="C:cytoplasm"/>
    <property type="evidence" value="ECO:0007669"/>
    <property type="project" value="TreeGrafter"/>
</dbReference>
<evidence type="ECO:0000259" key="2">
    <source>
        <dbReference type="Pfam" id="PF12706"/>
    </source>
</evidence>
<dbReference type="KEGG" id="ica:Intca_3355"/>
<dbReference type="PANTHER" id="PTHR15032">
    <property type="entry name" value="N-ACYL-PHOSPHATIDYLETHANOLAMINE-HYDROLYZING PHOSPHOLIPASE D"/>
    <property type="match status" value="1"/>
</dbReference>
<feature type="domain" description="Metallo-beta-lactamase" evidence="2">
    <location>
        <begin position="126"/>
        <end position="312"/>
    </location>
</feature>
<feature type="region of interest" description="Disordered" evidence="1">
    <location>
        <begin position="334"/>
        <end position="358"/>
    </location>
</feature>
<dbReference type="PANTHER" id="PTHR15032:SF4">
    <property type="entry name" value="N-ACYL-PHOSPHATIDYLETHANOLAMINE-HYDROLYZING PHOSPHOLIPASE D"/>
    <property type="match status" value="1"/>
</dbReference>
<dbReference type="eggNOG" id="COG2220">
    <property type="taxonomic scope" value="Bacteria"/>
</dbReference>
<dbReference type="InterPro" id="IPR001279">
    <property type="entry name" value="Metallo-B-lactamas"/>
</dbReference>
<evidence type="ECO:0000313" key="4">
    <source>
        <dbReference type="Proteomes" id="UP000008914"/>
    </source>
</evidence>
<evidence type="ECO:0000256" key="1">
    <source>
        <dbReference type="SAM" id="MobiDB-lite"/>
    </source>
</evidence>
<keyword evidence="4" id="KW-1185">Reference proteome</keyword>
<dbReference type="InterPro" id="IPR036866">
    <property type="entry name" value="RibonucZ/Hydroxyglut_hydro"/>
</dbReference>
<dbReference type="AlphaFoldDB" id="E6SEG0"/>
<dbReference type="Gene3D" id="3.60.15.10">
    <property type="entry name" value="Ribonuclease Z/Hydroxyacylglutathione hydrolase-like"/>
    <property type="match status" value="1"/>
</dbReference>
<organism evidence="3 4">
    <name type="scientific">Intrasporangium calvum (strain ATCC 23552 / DSM 43043 / JCM 3097 / NBRC 12989 / NCIMB 10167 / NRRL B-3866 / 7 KIP)</name>
    <dbReference type="NCBI Taxonomy" id="710696"/>
    <lineage>
        <taxon>Bacteria</taxon>
        <taxon>Bacillati</taxon>
        <taxon>Actinomycetota</taxon>
        <taxon>Actinomycetes</taxon>
        <taxon>Micrococcales</taxon>
        <taxon>Intrasporangiaceae</taxon>
        <taxon>Intrasporangium</taxon>
    </lineage>
</organism>
<reference evidence="3 4" key="1">
    <citation type="journal article" date="2010" name="Stand. Genomic Sci.">
        <title>Complete genome sequence of Intrasporangium calvum type strain (7 KIP).</title>
        <authorList>
            <person name="Del Rio T.G."/>
            <person name="Chertkov O."/>
            <person name="Yasawong M."/>
            <person name="Lucas S."/>
            <person name="Deshpande S."/>
            <person name="Cheng J.F."/>
            <person name="Detter C."/>
            <person name="Tapia R."/>
            <person name="Han C."/>
            <person name="Goodwin L."/>
            <person name="Pitluck S."/>
            <person name="Liolios K."/>
            <person name="Ivanova N."/>
            <person name="Mavromatis K."/>
            <person name="Pati A."/>
            <person name="Chen A."/>
            <person name="Palaniappan K."/>
            <person name="Land M."/>
            <person name="Hauser L."/>
            <person name="Chang Y.J."/>
            <person name="Jeffries C.D."/>
            <person name="Rohde M."/>
            <person name="Pukall R."/>
            <person name="Sikorski J."/>
            <person name="Goker M."/>
            <person name="Woyke T."/>
            <person name="Bristow J."/>
            <person name="Eisen J.A."/>
            <person name="Markowitz V."/>
            <person name="Hugenholtz P."/>
            <person name="Kyrpides N.C."/>
            <person name="Klenk H.P."/>
            <person name="Lapidus A."/>
        </authorList>
    </citation>
    <scope>NUCLEOTIDE SEQUENCE [LARGE SCALE GENOMIC DNA]</scope>
    <source>
        <strain evidence="4">ATCC 23552 / DSM 43043 / JCM 3097 / NBRC 12989 / 7 KIP</strain>
    </source>
</reference>
<gene>
    <name evidence="3" type="ordered locus">Intca_3355</name>
</gene>
<sequence>MRSLATSDRRFARALSRTIATVSTTSHAREVLQVFYRMGASPTRIVPAVRTSPNYRSRRFEADEPSLRPRLRAQTSALLAAIRVHGRGRPVGAVPRVVPRLPEQAGDLAVTWYGHATTLLELDGVRILIDPVFGERVSPSERFGPRRLHPVPGPIEDLPGVDVVLISHDHYDHLDAPSIATLERTHRPHYVVPLGVDFHLRAWRVPTDRITALDWRESTDLSGLRLTCTEARHNSGRGLVDSQTLWAGWAMHGPRHSAYYAGDSGTSKRFAHIGADLGPFDVTLLPIGAYDPFWPDLHLEPEQTVAAHRDVNRIGSAAEAVTADAAGVADGFIEGDQRIDTPGGAHEEGETTTTGRRAATAARTSVLFPVHWATFNLAMHWWAEPMRRVRRAAAAAEVPVVSPRLGDRVDLTQAEPDVVAATYADPWWDECSAPEDRD</sequence>
<dbReference type="Pfam" id="PF12706">
    <property type="entry name" value="Lactamase_B_2"/>
    <property type="match status" value="1"/>
</dbReference>
<protein>
    <recommendedName>
        <fullName evidence="2">Metallo-beta-lactamase domain-containing protein</fullName>
    </recommendedName>
</protein>
<proteinExistence type="predicted"/>
<name>E6SEG0_INTC7</name>
<dbReference type="Proteomes" id="UP000008914">
    <property type="component" value="Chromosome"/>
</dbReference>
<dbReference type="SUPFAM" id="SSF56281">
    <property type="entry name" value="Metallo-hydrolase/oxidoreductase"/>
    <property type="match status" value="1"/>
</dbReference>
<dbReference type="OrthoDB" id="9789133at2"/>